<name>A0ABS5EEJ5_9PROT</name>
<comment type="caution">
    <text evidence="1">The sequence shown here is derived from an EMBL/GenBank/DDBJ whole genome shotgun (WGS) entry which is preliminary data.</text>
</comment>
<dbReference type="Proteomes" id="UP000698752">
    <property type="component" value="Unassembled WGS sequence"/>
</dbReference>
<keyword evidence="2" id="KW-1185">Reference proteome</keyword>
<reference evidence="2" key="1">
    <citation type="journal article" date="2021" name="Syst. Appl. Microbiol.">
        <title>Roseomonas hellenica sp. nov., isolated from roots of wild-growing Alkanna tinctoria.</title>
        <authorList>
            <person name="Rat A."/>
            <person name="Naranjo H.D."/>
            <person name="Lebbe L."/>
            <person name="Cnockaert M."/>
            <person name="Krigas N."/>
            <person name="Grigoriadou K."/>
            <person name="Maloupa E."/>
            <person name="Willems A."/>
        </authorList>
    </citation>
    <scope>NUCLEOTIDE SEQUENCE [LARGE SCALE GENOMIC DNA]</scope>
    <source>
        <strain evidence="2">LMG 31159</strain>
    </source>
</reference>
<gene>
    <name evidence="1" type="ORF">GXW78_07175</name>
</gene>
<accession>A0ABS5EEJ5</accession>
<dbReference type="EMBL" id="JAAEDI010000006">
    <property type="protein sequence ID" value="MBR0649439.1"/>
    <property type="molecule type" value="Genomic_DNA"/>
</dbReference>
<organism evidence="1 2">
    <name type="scientific">Neoroseomonas terrae</name>
    <dbReference type="NCBI Taxonomy" id="424799"/>
    <lineage>
        <taxon>Bacteria</taxon>
        <taxon>Pseudomonadati</taxon>
        <taxon>Pseudomonadota</taxon>
        <taxon>Alphaproteobacteria</taxon>
        <taxon>Acetobacterales</taxon>
        <taxon>Acetobacteraceae</taxon>
        <taxon>Neoroseomonas</taxon>
    </lineage>
</organism>
<evidence type="ECO:0000313" key="1">
    <source>
        <dbReference type="EMBL" id="MBR0649439.1"/>
    </source>
</evidence>
<sequence length="254" mass="26933">MTPRHRPTTLPRARNGAAAALAASLVLVVPSEGLGQAPAAGAAARPAAAVDARLRRIEDGLGALDERLRRAEEPRSGPTAGVRERLVSALLHLETVIGNGRPWPREWQLILSLDGAELLPPLYLEVLGSHAARGLPSLRDLQDRFEAVAPAIAARATSDEEFLERTVNVVRSAFAGIGLVAPAEPSAVDTVLASIRDHLRRGELPGALTEVATLAEDQQALLAGWIAQMRARVAVEQSLQEAILGLLSTRARQG</sequence>
<evidence type="ECO:0000313" key="2">
    <source>
        <dbReference type="Proteomes" id="UP000698752"/>
    </source>
</evidence>
<protein>
    <submittedName>
        <fullName evidence="1">Uncharacterized protein</fullName>
    </submittedName>
</protein>
<proteinExistence type="predicted"/>
<dbReference type="RefSeq" id="WP_211867420.1">
    <property type="nucleotide sequence ID" value="NZ_JAAEDI010000006.1"/>
</dbReference>